<evidence type="ECO:0000313" key="3">
    <source>
        <dbReference type="Proteomes" id="UP000316330"/>
    </source>
</evidence>
<dbReference type="OrthoDB" id="765463at2"/>
<name>A0A559JQF5_9BACL</name>
<protein>
    <submittedName>
        <fullName evidence="2">Uncharacterized protein</fullName>
    </submittedName>
</protein>
<feature type="transmembrane region" description="Helical" evidence="1">
    <location>
        <begin position="47"/>
        <end position="68"/>
    </location>
</feature>
<dbReference type="Pfam" id="PF20136">
    <property type="entry name" value="DUF6526"/>
    <property type="match status" value="1"/>
</dbReference>
<feature type="transmembrane region" description="Helical" evidence="1">
    <location>
        <begin position="21"/>
        <end position="41"/>
    </location>
</feature>
<keyword evidence="1" id="KW-1133">Transmembrane helix</keyword>
<keyword evidence="1" id="KW-0472">Membrane</keyword>
<dbReference type="AlphaFoldDB" id="A0A559JQF5"/>
<keyword evidence="3" id="KW-1185">Reference proteome</keyword>
<keyword evidence="1" id="KW-0812">Transmembrane</keyword>
<comment type="caution">
    <text evidence="2">The sequence shown here is derived from an EMBL/GenBank/DDBJ whole genome shotgun (WGS) entry which is preliminary data.</text>
</comment>
<reference evidence="2 3" key="1">
    <citation type="submission" date="2019-07" db="EMBL/GenBank/DDBJ databases">
        <authorList>
            <person name="Kim J."/>
        </authorList>
    </citation>
    <scope>NUCLEOTIDE SEQUENCE [LARGE SCALE GENOMIC DNA]</scope>
    <source>
        <strain evidence="2 3">G13</strain>
    </source>
</reference>
<gene>
    <name evidence="2" type="ORF">FPZ45_06495</name>
</gene>
<proteinExistence type="predicted"/>
<dbReference type="EMBL" id="VNJJ01000003">
    <property type="protein sequence ID" value="TVY02087.1"/>
    <property type="molecule type" value="Genomic_DNA"/>
</dbReference>
<organism evidence="2 3">
    <name type="scientific">Cohnella terricola</name>
    <dbReference type="NCBI Taxonomy" id="1289167"/>
    <lineage>
        <taxon>Bacteria</taxon>
        <taxon>Bacillati</taxon>
        <taxon>Bacillota</taxon>
        <taxon>Bacilli</taxon>
        <taxon>Bacillales</taxon>
        <taxon>Paenibacillaceae</taxon>
        <taxon>Cohnella</taxon>
    </lineage>
</organism>
<sequence length="143" mass="16443">MKSNHTQNYLNHKKITPLQHYILMPLAMILFILAVINIIASKGTLPSILFLLTALSIIILGILTRMYALKLQDRMIWSEVNSRHLQLTGKPIDAKLHLGQAIALRFAEDDEFLPLCERAVKEGMTPDSIKRQISRWRADLWRV</sequence>
<evidence type="ECO:0000313" key="2">
    <source>
        <dbReference type="EMBL" id="TVY02087.1"/>
    </source>
</evidence>
<dbReference type="RefSeq" id="WP_144699629.1">
    <property type="nucleotide sequence ID" value="NZ_VNJJ01000003.1"/>
</dbReference>
<accession>A0A559JQF5</accession>
<dbReference type="InterPro" id="IPR045385">
    <property type="entry name" value="DUF6526"/>
</dbReference>
<dbReference type="Proteomes" id="UP000316330">
    <property type="component" value="Unassembled WGS sequence"/>
</dbReference>
<evidence type="ECO:0000256" key="1">
    <source>
        <dbReference type="SAM" id="Phobius"/>
    </source>
</evidence>